<evidence type="ECO:0000313" key="3">
    <source>
        <dbReference type="Proteomes" id="UP000184267"/>
    </source>
</evidence>
<evidence type="ECO:0000259" key="1">
    <source>
        <dbReference type="Pfam" id="PF00149"/>
    </source>
</evidence>
<dbReference type="PANTHER" id="PTHR12905">
    <property type="entry name" value="METALLOPHOSPHOESTERASE"/>
    <property type="match status" value="1"/>
</dbReference>
<reference evidence="2 3" key="1">
    <citation type="submission" date="2016-10" db="EMBL/GenBank/DDBJ databases">
        <title>Genome sequence of the basidiomycete white-rot fungus Trametes pubescens.</title>
        <authorList>
            <person name="Makela M.R."/>
            <person name="Granchi Z."/>
            <person name="Peng M."/>
            <person name="De Vries R.P."/>
            <person name="Grigoriev I."/>
            <person name="Riley R."/>
            <person name="Hilden K."/>
        </authorList>
    </citation>
    <scope>NUCLEOTIDE SEQUENCE [LARGE SCALE GENOMIC DNA]</scope>
    <source>
        <strain evidence="2 3">FBCC735</strain>
    </source>
</reference>
<gene>
    <name evidence="2" type="ORF">TRAPUB_3031</name>
</gene>
<keyword evidence="3" id="KW-1185">Reference proteome</keyword>
<dbReference type="InterPro" id="IPR051693">
    <property type="entry name" value="UPF0046_metallophosphoest"/>
</dbReference>
<dbReference type="PANTHER" id="PTHR12905:SF0">
    <property type="entry name" value="CALCINEURIN-LIKE PHOSPHOESTERASE DOMAIN-CONTAINING PROTEIN"/>
    <property type="match status" value="1"/>
</dbReference>
<dbReference type="Gene3D" id="3.60.21.10">
    <property type="match status" value="1"/>
</dbReference>
<proteinExistence type="predicted"/>
<dbReference type="OMA" id="HTPPYGI"/>
<dbReference type="SUPFAM" id="SSF56300">
    <property type="entry name" value="Metallo-dependent phosphatases"/>
    <property type="match status" value="1"/>
</dbReference>
<dbReference type="InterPro" id="IPR004843">
    <property type="entry name" value="Calcineurin-like_PHP"/>
</dbReference>
<dbReference type="EMBL" id="MNAD01001353">
    <property type="protein sequence ID" value="OJT06096.1"/>
    <property type="molecule type" value="Genomic_DNA"/>
</dbReference>
<dbReference type="Proteomes" id="UP000184267">
    <property type="component" value="Unassembled WGS sequence"/>
</dbReference>
<dbReference type="CDD" id="cd07379">
    <property type="entry name" value="MPP_239FB"/>
    <property type="match status" value="1"/>
</dbReference>
<dbReference type="OrthoDB" id="630188at2759"/>
<dbReference type="GO" id="GO:0016787">
    <property type="term" value="F:hydrolase activity"/>
    <property type="evidence" value="ECO:0007669"/>
    <property type="project" value="InterPro"/>
</dbReference>
<evidence type="ECO:0000313" key="2">
    <source>
        <dbReference type="EMBL" id="OJT06096.1"/>
    </source>
</evidence>
<comment type="caution">
    <text evidence="2">The sequence shown here is derived from an EMBL/GenBank/DDBJ whole genome shotgun (WGS) entry which is preliminary data.</text>
</comment>
<dbReference type="AlphaFoldDB" id="A0A1M2VEW7"/>
<feature type="domain" description="Calcineurin-like phosphoesterase" evidence="1">
    <location>
        <begin position="43"/>
        <end position="266"/>
    </location>
</feature>
<dbReference type="Pfam" id="PF00149">
    <property type="entry name" value="Metallophos"/>
    <property type="match status" value="1"/>
</dbReference>
<sequence length="303" mass="33190">MDSALVADLLNEPTPAPITGRAVVHEKYDLTRVPKHPGKGWTRFVCISDTHSHVFHVPPGDVLLHAGDLCRHGTLKDLEGTLNWLKGLPHPANFMAGNHDLCLDKQYEDGGSLSTYQPYDLRSKDIAVARKLVHSYPYRKAGMHYLEHNTATYTAKSGKTYTIYGSPVRALSDLVISALRVRTHSVPVQAAPFYSIGAFQYVAEDAQAIYARIPPSVDILMTHTPSHGVCDVTKRGKHAGCPKLAERLAHDDLKSCRLHLCGHIHEAHGVAIVGQSEQNPDGRVCVNAAMPVTPLPIIVDLKD</sequence>
<accession>A0A1M2VEW7</accession>
<dbReference type="InterPro" id="IPR029052">
    <property type="entry name" value="Metallo-depent_PP-like"/>
</dbReference>
<name>A0A1M2VEW7_TRAPU</name>
<organism evidence="2 3">
    <name type="scientific">Trametes pubescens</name>
    <name type="common">White-rot fungus</name>
    <dbReference type="NCBI Taxonomy" id="154538"/>
    <lineage>
        <taxon>Eukaryota</taxon>
        <taxon>Fungi</taxon>
        <taxon>Dikarya</taxon>
        <taxon>Basidiomycota</taxon>
        <taxon>Agaricomycotina</taxon>
        <taxon>Agaricomycetes</taxon>
        <taxon>Polyporales</taxon>
        <taxon>Polyporaceae</taxon>
        <taxon>Trametes</taxon>
    </lineage>
</organism>
<protein>
    <submittedName>
        <fullName evidence="2">Metallophosphoesterase domain-containing protein 1</fullName>
    </submittedName>
</protein>